<dbReference type="SUPFAM" id="SSF50998">
    <property type="entry name" value="Quinoprotein alcohol dehydrogenase-like"/>
    <property type="match status" value="1"/>
</dbReference>
<evidence type="ECO:0000313" key="3">
    <source>
        <dbReference type="Proteomes" id="UP000652231"/>
    </source>
</evidence>
<evidence type="ECO:0000313" key="2">
    <source>
        <dbReference type="EMBL" id="GGD99793.1"/>
    </source>
</evidence>
<dbReference type="Pfam" id="PF13360">
    <property type="entry name" value="PQQ_2"/>
    <property type="match status" value="1"/>
</dbReference>
<accession>A0A8J2VBL8</accession>
<evidence type="ECO:0000259" key="1">
    <source>
        <dbReference type="Pfam" id="PF13360"/>
    </source>
</evidence>
<reference evidence="2" key="2">
    <citation type="submission" date="2020-09" db="EMBL/GenBank/DDBJ databases">
        <authorList>
            <person name="Sun Q."/>
            <person name="Zhou Y."/>
        </authorList>
    </citation>
    <scope>NUCLEOTIDE SEQUENCE</scope>
    <source>
        <strain evidence="2">CGMCC 1.12924</strain>
    </source>
</reference>
<dbReference type="PANTHER" id="PTHR34512:SF30">
    <property type="entry name" value="OUTER MEMBRANE PROTEIN ASSEMBLY FACTOR BAMB"/>
    <property type="match status" value="1"/>
</dbReference>
<protein>
    <recommendedName>
        <fullName evidence="1">Pyrrolo-quinoline quinone repeat domain-containing protein</fullName>
    </recommendedName>
</protein>
<dbReference type="SUPFAM" id="SSF69304">
    <property type="entry name" value="Tricorn protease N-terminal domain"/>
    <property type="match status" value="1"/>
</dbReference>
<dbReference type="AlphaFoldDB" id="A0A8J2VBL8"/>
<name>A0A8J2VBL8_9FLAO</name>
<gene>
    <name evidence="2" type="ORF">GCM10011312_24130</name>
</gene>
<feature type="domain" description="Pyrrolo-quinoline quinone repeat" evidence="1">
    <location>
        <begin position="98"/>
        <end position="284"/>
    </location>
</feature>
<proteinExistence type="predicted"/>
<comment type="caution">
    <text evidence="2">The sequence shown here is derived from an EMBL/GenBank/DDBJ whole genome shotgun (WGS) entry which is preliminary data.</text>
</comment>
<dbReference type="InterPro" id="IPR011047">
    <property type="entry name" value="Quinoprotein_ADH-like_sf"/>
</dbReference>
<dbReference type="EMBL" id="BMGK01000011">
    <property type="protein sequence ID" value="GGD99793.1"/>
    <property type="molecule type" value="Genomic_DNA"/>
</dbReference>
<dbReference type="InterPro" id="IPR015943">
    <property type="entry name" value="WD40/YVTN_repeat-like_dom_sf"/>
</dbReference>
<dbReference type="Proteomes" id="UP000652231">
    <property type="component" value="Unassembled WGS sequence"/>
</dbReference>
<dbReference type="InterPro" id="IPR002372">
    <property type="entry name" value="PQQ_rpt_dom"/>
</dbReference>
<keyword evidence="3" id="KW-1185">Reference proteome</keyword>
<sequence length="574" mass="63514">MVAWQPTAQEAGDSVQIDLGFTPEFIDFSPDDHFMVAENDQRFQVWNIRSNTKILEGKHTFKLGRFINSLAVSTGSGYFLFGNEEVFMTIDYQHNGTQIKAFNLEDGNLLWETDQLDMAISTAETILTAHGAGNVEVVGRPMNVRHNSNNFFTRDKFLDRLINYLPQLNAIAINGKNGLQLVDLKTGETRWTQSEVTGGIGELLFDAKSKRIMAIKVPNSEGAIDQLTSKPEVQALDATTGKLLWSVEYTGTFEPGYASMVGNTLVLPYLELTFIDVVNGTERNGDIKSRLEGTRKASKVIGGIMAIDRAIHGSDESAANNKYNRLVPRELHFDSDGKLCYFTAFNEEGKLDGGFKKGYLKIDIHKDKVETEKYNILGNQWTVMQDAMADGLFYVKASGNLNRTQITALDAGTGEVVFETDKASNSADIAKSFNPFMVSNGRIVDIVSKGIYIHDAKTGKELSYTRSKDLGVGKVKYSRLYANGIILFGTKGLGILDFEGNLIAGVDAKNIRDFAATRDEVWVLEKKTFTRVDAKAGDVLESSELKKSEHVFFSPSGKTLAKFNASDKQLAIIR</sequence>
<reference evidence="2" key="1">
    <citation type="journal article" date="2014" name="Int. J. Syst. Evol. Microbiol.">
        <title>Complete genome sequence of Corynebacterium casei LMG S-19264T (=DSM 44701T), isolated from a smear-ripened cheese.</title>
        <authorList>
            <consortium name="US DOE Joint Genome Institute (JGI-PGF)"/>
            <person name="Walter F."/>
            <person name="Albersmeier A."/>
            <person name="Kalinowski J."/>
            <person name="Ruckert C."/>
        </authorList>
    </citation>
    <scope>NUCLEOTIDE SEQUENCE</scope>
    <source>
        <strain evidence="2">CGMCC 1.12924</strain>
    </source>
</reference>
<organism evidence="2 3">
    <name type="scientific">Planktosalinus lacus</name>
    <dbReference type="NCBI Taxonomy" id="1526573"/>
    <lineage>
        <taxon>Bacteria</taxon>
        <taxon>Pseudomonadati</taxon>
        <taxon>Bacteroidota</taxon>
        <taxon>Flavobacteriia</taxon>
        <taxon>Flavobacteriales</taxon>
        <taxon>Flavobacteriaceae</taxon>
        <taxon>Planktosalinus</taxon>
    </lineage>
</organism>
<dbReference type="PANTHER" id="PTHR34512">
    <property type="entry name" value="CELL SURFACE PROTEIN"/>
    <property type="match status" value="1"/>
</dbReference>
<dbReference type="Gene3D" id="2.130.10.10">
    <property type="entry name" value="YVTN repeat-like/Quinoprotein amine dehydrogenase"/>
    <property type="match status" value="3"/>
</dbReference>